<evidence type="ECO:0000256" key="1">
    <source>
        <dbReference type="SAM" id="MobiDB-lite"/>
    </source>
</evidence>
<sequence>MKLSSLSPTSSSTRSNEPEACCHYPKLNRGKRGTGRGDGGHHSCAADGGSVTPEAIGGGSTALEASDIVQSARGSGSSLSKSRSHKRYCRHSPHTSAMARRRHPSPATKPLPATCSP</sequence>
<accession>A0A0N7KSI7</accession>
<feature type="region of interest" description="Disordered" evidence="1">
    <location>
        <begin position="1"/>
        <end position="117"/>
    </location>
</feature>
<evidence type="ECO:0000313" key="2">
    <source>
        <dbReference type="EMBL" id="BAT12930.1"/>
    </source>
</evidence>
<protein>
    <submittedName>
        <fullName evidence="2">Os11g0179200 protein</fullName>
    </submittedName>
</protein>
<feature type="compositionally biased region" description="Low complexity" evidence="1">
    <location>
        <begin position="71"/>
        <end position="81"/>
    </location>
</feature>
<evidence type="ECO:0000313" key="3">
    <source>
        <dbReference type="Proteomes" id="UP000059680"/>
    </source>
</evidence>
<gene>
    <name evidence="2" type="ordered locus">Os11g0179200</name>
    <name evidence="2" type="ORF">OSNPB_110179200</name>
</gene>
<dbReference type="Proteomes" id="UP000059680">
    <property type="component" value="Chromosome 11"/>
</dbReference>
<keyword evidence="3" id="KW-1185">Reference proteome</keyword>
<dbReference type="InParanoid" id="A0A0N7KSI7"/>
<name>A0A0N7KSI7_ORYSJ</name>
<dbReference type="EMBL" id="AP014967">
    <property type="protein sequence ID" value="BAT12930.1"/>
    <property type="molecule type" value="Genomic_DNA"/>
</dbReference>
<reference evidence="2 3" key="3">
    <citation type="journal article" date="2013" name="Rice">
        <title>Improvement of the Oryza sativa Nipponbare reference genome using next generation sequence and optical map data.</title>
        <authorList>
            <person name="Kawahara Y."/>
            <person name="de la Bastide M."/>
            <person name="Hamilton J.P."/>
            <person name="Kanamori H."/>
            <person name="McCombie W.R."/>
            <person name="Ouyang S."/>
            <person name="Schwartz D.C."/>
            <person name="Tanaka T."/>
            <person name="Wu J."/>
            <person name="Zhou S."/>
            <person name="Childs K.L."/>
            <person name="Davidson R.M."/>
            <person name="Lin H."/>
            <person name="Quesada-Ocampo L."/>
            <person name="Vaillancourt B."/>
            <person name="Sakai H."/>
            <person name="Lee S.S."/>
            <person name="Kim J."/>
            <person name="Numa H."/>
            <person name="Itoh T."/>
            <person name="Buell C.R."/>
            <person name="Matsumoto T."/>
        </authorList>
    </citation>
    <scope>NUCLEOTIDE SEQUENCE [LARGE SCALE GENOMIC DNA]</scope>
    <source>
        <strain evidence="3">cv. Nipponbare</strain>
    </source>
</reference>
<organism evidence="2 3">
    <name type="scientific">Oryza sativa subsp. japonica</name>
    <name type="common">Rice</name>
    <dbReference type="NCBI Taxonomy" id="39947"/>
    <lineage>
        <taxon>Eukaryota</taxon>
        <taxon>Viridiplantae</taxon>
        <taxon>Streptophyta</taxon>
        <taxon>Embryophyta</taxon>
        <taxon>Tracheophyta</taxon>
        <taxon>Spermatophyta</taxon>
        <taxon>Magnoliopsida</taxon>
        <taxon>Liliopsida</taxon>
        <taxon>Poales</taxon>
        <taxon>Poaceae</taxon>
        <taxon>BOP clade</taxon>
        <taxon>Oryzoideae</taxon>
        <taxon>Oryzeae</taxon>
        <taxon>Oryzinae</taxon>
        <taxon>Oryza</taxon>
        <taxon>Oryza sativa</taxon>
    </lineage>
</organism>
<feature type="compositionally biased region" description="Basic residues" evidence="1">
    <location>
        <begin position="82"/>
        <end position="104"/>
    </location>
</feature>
<reference evidence="3" key="1">
    <citation type="journal article" date="2005" name="Nature">
        <title>The map-based sequence of the rice genome.</title>
        <authorList>
            <consortium name="International rice genome sequencing project (IRGSP)"/>
            <person name="Matsumoto T."/>
            <person name="Wu J."/>
            <person name="Kanamori H."/>
            <person name="Katayose Y."/>
            <person name="Fujisawa M."/>
            <person name="Namiki N."/>
            <person name="Mizuno H."/>
            <person name="Yamamoto K."/>
            <person name="Antonio B.A."/>
            <person name="Baba T."/>
            <person name="Sakata K."/>
            <person name="Nagamura Y."/>
            <person name="Aoki H."/>
            <person name="Arikawa K."/>
            <person name="Arita K."/>
            <person name="Bito T."/>
            <person name="Chiden Y."/>
            <person name="Fujitsuka N."/>
            <person name="Fukunaka R."/>
            <person name="Hamada M."/>
            <person name="Harada C."/>
            <person name="Hayashi A."/>
            <person name="Hijishita S."/>
            <person name="Honda M."/>
            <person name="Hosokawa S."/>
            <person name="Ichikawa Y."/>
            <person name="Idonuma A."/>
            <person name="Iijima M."/>
            <person name="Ikeda M."/>
            <person name="Ikeno M."/>
            <person name="Ito K."/>
            <person name="Ito S."/>
            <person name="Ito T."/>
            <person name="Ito Y."/>
            <person name="Ito Y."/>
            <person name="Iwabuchi A."/>
            <person name="Kamiya K."/>
            <person name="Karasawa W."/>
            <person name="Kurita K."/>
            <person name="Katagiri S."/>
            <person name="Kikuta A."/>
            <person name="Kobayashi H."/>
            <person name="Kobayashi N."/>
            <person name="Machita K."/>
            <person name="Maehara T."/>
            <person name="Masukawa M."/>
            <person name="Mizubayashi T."/>
            <person name="Mukai Y."/>
            <person name="Nagasaki H."/>
            <person name="Nagata Y."/>
            <person name="Naito S."/>
            <person name="Nakashima M."/>
            <person name="Nakama Y."/>
            <person name="Nakamichi Y."/>
            <person name="Nakamura M."/>
            <person name="Meguro A."/>
            <person name="Negishi M."/>
            <person name="Ohta I."/>
            <person name="Ohta T."/>
            <person name="Okamoto M."/>
            <person name="Ono N."/>
            <person name="Saji S."/>
            <person name="Sakaguchi M."/>
            <person name="Sakai K."/>
            <person name="Shibata M."/>
            <person name="Shimokawa T."/>
            <person name="Song J."/>
            <person name="Takazaki Y."/>
            <person name="Terasawa K."/>
            <person name="Tsugane M."/>
            <person name="Tsuji K."/>
            <person name="Ueda S."/>
            <person name="Waki K."/>
            <person name="Yamagata H."/>
            <person name="Yamamoto M."/>
            <person name="Yamamoto S."/>
            <person name="Yamane H."/>
            <person name="Yoshiki S."/>
            <person name="Yoshihara R."/>
            <person name="Yukawa K."/>
            <person name="Zhong H."/>
            <person name="Yano M."/>
            <person name="Yuan Q."/>
            <person name="Ouyang S."/>
            <person name="Liu J."/>
            <person name="Jones K.M."/>
            <person name="Gansberger K."/>
            <person name="Moffat K."/>
            <person name="Hill J."/>
            <person name="Bera J."/>
            <person name="Fadrosh D."/>
            <person name="Jin S."/>
            <person name="Johri S."/>
            <person name="Kim M."/>
            <person name="Overton L."/>
            <person name="Reardon M."/>
            <person name="Tsitrin T."/>
            <person name="Vuong H."/>
            <person name="Weaver B."/>
            <person name="Ciecko A."/>
            <person name="Tallon L."/>
            <person name="Jackson J."/>
            <person name="Pai G."/>
            <person name="Aken S.V."/>
            <person name="Utterback T."/>
            <person name="Reidmuller S."/>
            <person name="Feldblyum T."/>
            <person name="Hsiao J."/>
            <person name="Zismann V."/>
            <person name="Iobst S."/>
            <person name="de Vazeille A.R."/>
            <person name="Buell C.R."/>
            <person name="Ying K."/>
            <person name="Li Y."/>
            <person name="Lu T."/>
            <person name="Huang Y."/>
            <person name="Zhao Q."/>
            <person name="Feng Q."/>
            <person name="Zhang L."/>
            <person name="Zhu J."/>
            <person name="Weng Q."/>
            <person name="Mu J."/>
            <person name="Lu Y."/>
            <person name="Fan D."/>
            <person name="Liu Y."/>
            <person name="Guan J."/>
            <person name="Zhang Y."/>
            <person name="Yu S."/>
            <person name="Liu X."/>
            <person name="Zhang Y."/>
            <person name="Hong G."/>
            <person name="Han B."/>
            <person name="Choisne N."/>
            <person name="Demange N."/>
            <person name="Orjeda G."/>
            <person name="Samain S."/>
            <person name="Cattolico L."/>
            <person name="Pelletier E."/>
            <person name="Couloux A."/>
            <person name="Segurens B."/>
            <person name="Wincker P."/>
            <person name="D'Hont A."/>
            <person name="Scarpelli C."/>
            <person name="Weissenbach J."/>
            <person name="Salanoubat M."/>
            <person name="Quetier F."/>
            <person name="Yu Y."/>
            <person name="Kim H.R."/>
            <person name="Rambo T."/>
            <person name="Currie J."/>
            <person name="Collura K."/>
            <person name="Luo M."/>
            <person name="Yang T."/>
            <person name="Ammiraju J.S.S."/>
            <person name="Engler F."/>
            <person name="Soderlund C."/>
            <person name="Wing R.A."/>
            <person name="Palmer L.E."/>
            <person name="de la Bastide M."/>
            <person name="Spiegel L."/>
            <person name="Nascimento L."/>
            <person name="Zutavern T."/>
            <person name="O'Shaughnessy A."/>
            <person name="Dike S."/>
            <person name="Dedhia N."/>
            <person name="Preston R."/>
            <person name="Balija V."/>
            <person name="McCombie W.R."/>
            <person name="Chow T."/>
            <person name="Chen H."/>
            <person name="Chung M."/>
            <person name="Chen C."/>
            <person name="Shaw J."/>
            <person name="Wu H."/>
            <person name="Hsiao K."/>
            <person name="Chao Y."/>
            <person name="Chu M."/>
            <person name="Cheng C."/>
            <person name="Hour A."/>
            <person name="Lee P."/>
            <person name="Lin S."/>
            <person name="Lin Y."/>
            <person name="Liou J."/>
            <person name="Liu S."/>
            <person name="Hsing Y."/>
            <person name="Raghuvanshi S."/>
            <person name="Mohanty A."/>
            <person name="Bharti A.K."/>
            <person name="Gaur A."/>
            <person name="Gupta V."/>
            <person name="Kumar D."/>
            <person name="Ravi V."/>
            <person name="Vij S."/>
            <person name="Kapur A."/>
            <person name="Khurana P."/>
            <person name="Khurana P."/>
            <person name="Khurana J.P."/>
            <person name="Tyagi A.K."/>
            <person name="Gaikwad K."/>
            <person name="Singh A."/>
            <person name="Dalal V."/>
            <person name="Srivastava S."/>
            <person name="Dixit A."/>
            <person name="Pal A.K."/>
            <person name="Ghazi I.A."/>
            <person name="Yadav M."/>
            <person name="Pandit A."/>
            <person name="Bhargava A."/>
            <person name="Sureshbabu K."/>
            <person name="Batra K."/>
            <person name="Sharma T.R."/>
            <person name="Mohapatra T."/>
            <person name="Singh N.K."/>
            <person name="Messing J."/>
            <person name="Nelson A.B."/>
            <person name="Fuks G."/>
            <person name="Kavchok S."/>
            <person name="Keizer G."/>
            <person name="Linton E."/>
            <person name="Llaca V."/>
            <person name="Song R."/>
            <person name="Tanyolac B."/>
            <person name="Young S."/>
            <person name="Ho-Il K."/>
            <person name="Hahn J.H."/>
            <person name="Sangsakoo G."/>
            <person name="Vanavichit A."/>
            <person name="de Mattos Luiz.A.T."/>
            <person name="Zimmer P.D."/>
            <person name="Malone G."/>
            <person name="Dellagostin O."/>
            <person name="de Oliveira A.C."/>
            <person name="Bevan M."/>
            <person name="Bancroft I."/>
            <person name="Minx P."/>
            <person name="Cordum H."/>
            <person name="Wilson R."/>
            <person name="Cheng Z."/>
            <person name="Jin W."/>
            <person name="Jiang J."/>
            <person name="Leong S.A."/>
            <person name="Iwama H."/>
            <person name="Gojobori T."/>
            <person name="Itoh T."/>
            <person name="Niimura Y."/>
            <person name="Fujii Y."/>
            <person name="Habara T."/>
            <person name="Sakai H."/>
            <person name="Sato Y."/>
            <person name="Wilson G."/>
            <person name="Kumar K."/>
            <person name="McCouch S."/>
            <person name="Juretic N."/>
            <person name="Hoen D."/>
            <person name="Wright S."/>
            <person name="Bruskiewich R."/>
            <person name="Bureau T."/>
            <person name="Miyao A."/>
            <person name="Hirochika H."/>
            <person name="Nishikawa T."/>
            <person name="Kadowaki K."/>
            <person name="Sugiura M."/>
            <person name="Burr B."/>
            <person name="Sasaki T."/>
        </authorList>
    </citation>
    <scope>NUCLEOTIDE SEQUENCE [LARGE SCALE GENOMIC DNA]</scope>
    <source>
        <strain evidence="3">cv. Nipponbare</strain>
    </source>
</reference>
<feature type="compositionally biased region" description="Low complexity" evidence="1">
    <location>
        <begin position="1"/>
        <end position="15"/>
    </location>
</feature>
<reference evidence="2 3" key="2">
    <citation type="journal article" date="2013" name="Plant Cell Physiol.">
        <title>Rice Annotation Project Database (RAP-DB): an integrative and interactive database for rice genomics.</title>
        <authorList>
            <person name="Sakai H."/>
            <person name="Lee S.S."/>
            <person name="Tanaka T."/>
            <person name="Numa H."/>
            <person name="Kim J."/>
            <person name="Kawahara Y."/>
            <person name="Wakimoto H."/>
            <person name="Yang C.C."/>
            <person name="Iwamoto M."/>
            <person name="Abe T."/>
            <person name="Yamada Y."/>
            <person name="Muto A."/>
            <person name="Inokuchi H."/>
            <person name="Ikemura T."/>
            <person name="Matsumoto T."/>
            <person name="Sasaki T."/>
            <person name="Itoh T."/>
        </authorList>
    </citation>
    <scope>NUCLEOTIDE SEQUENCE [LARGE SCALE GENOMIC DNA]</scope>
    <source>
        <strain evidence="3">cv. Nipponbare</strain>
    </source>
</reference>
<proteinExistence type="predicted"/>
<dbReference type="AlphaFoldDB" id="A0A0N7KSI7"/>
<dbReference type="PaxDb" id="39947-A0A0N7KSI7"/>